<keyword evidence="2" id="KW-1185">Reference proteome</keyword>
<sequence>MWHPECSEINKTWSVKPGDLIAYSAHLSPAGSWISGNGTYLGTVTPEDAKSAFETAEEHIRRVSSVLSNHLMSLFELYEDLAKKWDKKDVSGVVDSIELLIRFVCVLYEAIDKARISTRLSAGDTTFKDKDDNFNKFESVLSDFARELRDMTHSNRSARAFKVSVKKGIALVSKLVEYAESMIRIGLQFCASINTSNLLAGVSEYLDTLENWKKLTTEQPWALQKYRSQQLSRSARCVCNRIVDEACFISQAYGRTLYWHPQCPRCTTCDLSDLGPVATDGSALSAPGIACQNCHEELVGLEFCSQTKLELLSVIVSIGELQIVK</sequence>
<evidence type="ECO:0000313" key="2">
    <source>
        <dbReference type="Proteomes" id="UP000722485"/>
    </source>
</evidence>
<evidence type="ECO:0000313" key="1">
    <source>
        <dbReference type="EMBL" id="KAF7551882.1"/>
    </source>
</evidence>
<dbReference type="Proteomes" id="UP000722485">
    <property type="component" value="Unassembled WGS sequence"/>
</dbReference>
<organism evidence="1 2">
    <name type="scientific">Cylindrodendrum hubeiense</name>
    <dbReference type="NCBI Taxonomy" id="595255"/>
    <lineage>
        <taxon>Eukaryota</taxon>
        <taxon>Fungi</taxon>
        <taxon>Dikarya</taxon>
        <taxon>Ascomycota</taxon>
        <taxon>Pezizomycotina</taxon>
        <taxon>Sordariomycetes</taxon>
        <taxon>Hypocreomycetidae</taxon>
        <taxon>Hypocreales</taxon>
        <taxon>Nectriaceae</taxon>
        <taxon>Cylindrodendrum</taxon>
    </lineage>
</organism>
<dbReference type="AlphaFoldDB" id="A0A9P5LGX5"/>
<protein>
    <submittedName>
        <fullName evidence="1">Uncharacterized protein</fullName>
    </submittedName>
</protein>
<gene>
    <name evidence="1" type="ORF">G7Z17_g4721</name>
</gene>
<name>A0A9P5LGX5_9HYPO</name>
<proteinExistence type="predicted"/>
<reference evidence="1" key="1">
    <citation type="submission" date="2020-03" db="EMBL/GenBank/DDBJ databases">
        <title>Draft Genome Sequence of Cylindrodendrum hubeiense.</title>
        <authorList>
            <person name="Buettner E."/>
            <person name="Kellner H."/>
        </authorList>
    </citation>
    <scope>NUCLEOTIDE SEQUENCE</scope>
    <source>
        <strain evidence="1">IHI 201604</strain>
    </source>
</reference>
<dbReference type="EMBL" id="JAANBB010000070">
    <property type="protein sequence ID" value="KAF7551882.1"/>
    <property type="molecule type" value="Genomic_DNA"/>
</dbReference>
<accession>A0A9P5LGX5</accession>
<comment type="caution">
    <text evidence="1">The sequence shown here is derived from an EMBL/GenBank/DDBJ whole genome shotgun (WGS) entry which is preliminary data.</text>
</comment>